<sequence>MNLELGISSSDFQENYFGVKPLLIRGAVSPSLITWQAANEVFGRCDVLSKDFKLSHGGPVDKSLYVEPYMDIGVLRHRLIKPVVYDYLRDGSTLIANKIKNEPLIDSLAKQICRFTGQQVVSSIYAAFGTRDSFRAHWDTRDVFAIQLIGRKRWTVYEPSLPYPIYTQQSKDYEHAYPCPDQPCMDFVLEAGDVFYLPRGWWHNPLPLGEPTFHLSVGTFPPLAHNYLAWAVEQAKSYVELRKPLSEWDQSQDTIQAMASHIAAFLANSDNYRRFQDEHLAAARLDSSLAIETLGSPGDTTLPDEQRLRLCAIALHGMDKKYLIANGTRVDFDESSLSVIQSIAHTPGITVGELLSQHQAIAPKKIRSLVTELCRQDVLEPVF</sequence>
<gene>
    <name evidence="5" type="ORF">P245_08030</name>
</gene>
<dbReference type="EMBL" id="AWTN01000079">
    <property type="protein sequence ID" value="KGG93969.1"/>
    <property type="molecule type" value="Genomic_DNA"/>
</dbReference>
<evidence type="ECO:0000313" key="5">
    <source>
        <dbReference type="EMBL" id="KGG93969.1"/>
    </source>
</evidence>
<dbReference type="GO" id="GO:0046872">
    <property type="term" value="F:metal ion binding"/>
    <property type="evidence" value="ECO:0007669"/>
    <property type="project" value="UniProtKB-KW"/>
</dbReference>
<evidence type="ECO:0000313" key="6">
    <source>
        <dbReference type="Proteomes" id="UP000029567"/>
    </source>
</evidence>
<dbReference type="PROSITE" id="PS51184">
    <property type="entry name" value="JMJC"/>
    <property type="match status" value="1"/>
</dbReference>
<keyword evidence="2" id="KW-0479">Metal-binding</keyword>
<reference evidence="5 6" key="1">
    <citation type="submission" date="2013-09" db="EMBL/GenBank/DDBJ databases">
        <title>High correlation between genotypes and phenotypes of environmental bacteria Comamonas testosteroni strains.</title>
        <authorList>
            <person name="Liu L."/>
            <person name="Zhu W."/>
            <person name="Xia X."/>
            <person name="Xu B."/>
            <person name="Luo M."/>
            <person name="Wang G."/>
        </authorList>
    </citation>
    <scope>NUCLEOTIDE SEQUENCE [LARGE SCALE GENOMIC DNA]</scope>
    <source>
        <strain evidence="5 6">JL14</strain>
    </source>
</reference>
<accession>A0A0E3BJN4</accession>
<dbReference type="InterPro" id="IPR003347">
    <property type="entry name" value="JmjC_dom"/>
</dbReference>
<comment type="caution">
    <text evidence="5">The sequence shown here is derived from an EMBL/GenBank/DDBJ whole genome shotgun (WGS) entry which is preliminary data.</text>
</comment>
<evidence type="ECO:0000259" key="4">
    <source>
        <dbReference type="PROSITE" id="PS51184"/>
    </source>
</evidence>
<protein>
    <submittedName>
        <fullName evidence="5">Cupin</fullName>
    </submittedName>
</protein>
<proteinExistence type="predicted"/>
<dbReference type="SMART" id="SM00558">
    <property type="entry name" value="JmjC"/>
    <property type="match status" value="1"/>
</dbReference>
<comment type="cofactor">
    <cofactor evidence="1">
        <name>Fe(2+)</name>
        <dbReference type="ChEBI" id="CHEBI:29033"/>
    </cofactor>
</comment>
<keyword evidence="3" id="KW-0408">Iron</keyword>
<organism evidence="5 6">
    <name type="scientific">Comamonas thiooxydans</name>
    <dbReference type="NCBI Taxonomy" id="363952"/>
    <lineage>
        <taxon>Bacteria</taxon>
        <taxon>Pseudomonadati</taxon>
        <taxon>Pseudomonadota</taxon>
        <taxon>Betaproteobacteria</taxon>
        <taxon>Burkholderiales</taxon>
        <taxon>Comamonadaceae</taxon>
        <taxon>Comamonas</taxon>
    </lineage>
</organism>
<evidence type="ECO:0000256" key="3">
    <source>
        <dbReference type="ARBA" id="ARBA00023004"/>
    </source>
</evidence>
<dbReference type="PANTHER" id="PTHR13096:SF8">
    <property type="entry name" value="RIBOSOMAL OXYGENASE 1"/>
    <property type="match status" value="1"/>
</dbReference>
<name>A0A0E3BJN4_9BURK</name>
<dbReference type="PANTHER" id="PTHR13096">
    <property type="entry name" value="MINA53 MYC INDUCED NUCLEAR ANTIGEN"/>
    <property type="match status" value="1"/>
</dbReference>
<evidence type="ECO:0000256" key="1">
    <source>
        <dbReference type="ARBA" id="ARBA00001954"/>
    </source>
</evidence>
<dbReference type="Pfam" id="PF08007">
    <property type="entry name" value="JmjC_2"/>
    <property type="match status" value="1"/>
</dbReference>
<dbReference type="InterPro" id="IPR039994">
    <property type="entry name" value="NO66-like"/>
</dbReference>
<dbReference type="RefSeq" id="WP_034378469.1">
    <property type="nucleotide sequence ID" value="NZ_AWTN01000079.1"/>
</dbReference>
<dbReference type="SUPFAM" id="SSF51197">
    <property type="entry name" value="Clavaminate synthase-like"/>
    <property type="match status" value="1"/>
</dbReference>
<dbReference type="AlphaFoldDB" id="A0A0E3BJN4"/>
<evidence type="ECO:0000256" key="2">
    <source>
        <dbReference type="ARBA" id="ARBA00022723"/>
    </source>
</evidence>
<feature type="domain" description="JmjC" evidence="4">
    <location>
        <begin position="91"/>
        <end position="236"/>
    </location>
</feature>
<dbReference type="Proteomes" id="UP000029567">
    <property type="component" value="Unassembled WGS sequence"/>
</dbReference>
<dbReference type="Gene3D" id="2.60.120.650">
    <property type="entry name" value="Cupin"/>
    <property type="match status" value="1"/>
</dbReference>